<dbReference type="EMBL" id="JAVXUP010002638">
    <property type="protein sequence ID" value="KAK3002193.1"/>
    <property type="molecule type" value="Genomic_DNA"/>
</dbReference>
<feature type="domain" description="Isopenicillin N synthase-like Fe(2+) 2OG dioxygenase" evidence="4">
    <location>
        <begin position="270"/>
        <end position="330"/>
    </location>
</feature>
<dbReference type="Pfam" id="PF14226">
    <property type="entry name" value="DIOX_N"/>
    <property type="match status" value="1"/>
</dbReference>
<feature type="domain" description="Non-haem dioxygenase N-terminal" evidence="5">
    <location>
        <begin position="67"/>
        <end position="157"/>
    </location>
</feature>
<accession>A0AA88V8J1</accession>
<proteinExistence type="predicted"/>
<name>A0AA88V8J1_9ASTE</name>
<gene>
    <name evidence="6" type="ORF">RJ639_020999</name>
</gene>
<keyword evidence="2" id="KW-0408">Iron</keyword>
<feature type="region of interest" description="Disordered" evidence="3">
    <location>
        <begin position="1"/>
        <end position="29"/>
    </location>
</feature>
<dbReference type="InterPro" id="IPR026992">
    <property type="entry name" value="DIOX_N"/>
</dbReference>
<evidence type="ECO:0000259" key="5">
    <source>
        <dbReference type="Pfam" id="PF14226"/>
    </source>
</evidence>
<comment type="caution">
    <text evidence="6">The sequence shown here is derived from an EMBL/GenBank/DDBJ whole genome shotgun (WGS) entry which is preliminary data.</text>
</comment>
<dbReference type="SUPFAM" id="SSF51197">
    <property type="entry name" value="Clavaminate synthase-like"/>
    <property type="match status" value="1"/>
</dbReference>
<reference evidence="6" key="1">
    <citation type="submission" date="2022-12" db="EMBL/GenBank/DDBJ databases">
        <title>Draft genome assemblies for two species of Escallonia (Escalloniales).</title>
        <authorList>
            <person name="Chanderbali A."/>
            <person name="Dervinis C."/>
            <person name="Anghel I."/>
            <person name="Soltis D."/>
            <person name="Soltis P."/>
            <person name="Zapata F."/>
        </authorList>
    </citation>
    <scope>NUCLEOTIDE SEQUENCE</scope>
    <source>
        <strain evidence="6">UCBG64.0493</strain>
        <tissue evidence="6">Leaf</tissue>
    </source>
</reference>
<evidence type="ECO:0000259" key="4">
    <source>
        <dbReference type="Pfam" id="PF03171"/>
    </source>
</evidence>
<dbReference type="GO" id="GO:0046872">
    <property type="term" value="F:metal ion binding"/>
    <property type="evidence" value="ECO:0007669"/>
    <property type="project" value="UniProtKB-KW"/>
</dbReference>
<dbReference type="Pfam" id="PF03171">
    <property type="entry name" value="2OG-FeII_Oxy"/>
    <property type="match status" value="1"/>
</dbReference>
<dbReference type="AlphaFoldDB" id="A0AA88V8J1"/>
<dbReference type="InterPro" id="IPR044861">
    <property type="entry name" value="IPNS-like_FE2OG_OXY"/>
</dbReference>
<dbReference type="Proteomes" id="UP001188597">
    <property type="component" value="Unassembled WGS sequence"/>
</dbReference>
<organism evidence="6 7">
    <name type="scientific">Escallonia herrerae</name>
    <dbReference type="NCBI Taxonomy" id="1293975"/>
    <lineage>
        <taxon>Eukaryota</taxon>
        <taxon>Viridiplantae</taxon>
        <taxon>Streptophyta</taxon>
        <taxon>Embryophyta</taxon>
        <taxon>Tracheophyta</taxon>
        <taxon>Spermatophyta</taxon>
        <taxon>Magnoliopsida</taxon>
        <taxon>eudicotyledons</taxon>
        <taxon>Gunneridae</taxon>
        <taxon>Pentapetalae</taxon>
        <taxon>asterids</taxon>
        <taxon>campanulids</taxon>
        <taxon>Escalloniales</taxon>
        <taxon>Escalloniaceae</taxon>
        <taxon>Escallonia</taxon>
    </lineage>
</organism>
<keyword evidence="1" id="KW-0479">Metal-binding</keyword>
<sequence length="373" mass="42235">MARSPESLRGNTIDFRAPPPSPVAPGRRSSFANDDVLADFLEHSLRVPDLILPDRVFPRQNPIQNPPKLDFQLLNSAEDDVTAATFDSIGQIGCFQLVNHGIPSELIRSVSSAGSEVFTIPPEKKRAVSSSPEKPYGFVEYHCEEERDTSEEFIWCEDQALKLEMEGLWPTEYSKFSKKMERLLMEIENVAGNLLQVLQQNNQRRWTRDKNVTTQKEELDGSICHLYKHCQNMPTDDQSTSSLKYDVIRTLVRGSEYSHALCLHVCRGSSEFHVYSKKGWVTFHPDEDALVITIGDKLQAWSGGQCKHVIGRPIFTREEHSISMAFLYSPPNNTMANSVKENQGKSVSLGQQVVLSVCLSLVYHFLVYMYGKF</sequence>
<dbReference type="Gene3D" id="2.60.120.330">
    <property type="entry name" value="B-lactam Antibiotic, Isopenicillin N Synthase, Chain"/>
    <property type="match status" value="1"/>
</dbReference>
<dbReference type="PANTHER" id="PTHR34945">
    <property type="entry name" value="2-OXOGLUTARATE (2OG) AND FE(II)-DEPENDENT OXYGENASE SUPERFAMILY PROTEIN"/>
    <property type="match status" value="1"/>
</dbReference>
<evidence type="ECO:0000313" key="7">
    <source>
        <dbReference type="Proteomes" id="UP001188597"/>
    </source>
</evidence>
<keyword evidence="7" id="KW-1185">Reference proteome</keyword>
<evidence type="ECO:0000256" key="2">
    <source>
        <dbReference type="ARBA" id="ARBA00023004"/>
    </source>
</evidence>
<protein>
    <submittedName>
        <fullName evidence="6">Uncharacterized protein</fullName>
    </submittedName>
</protein>
<dbReference type="InterPro" id="IPR027443">
    <property type="entry name" value="IPNS-like_sf"/>
</dbReference>
<evidence type="ECO:0000256" key="1">
    <source>
        <dbReference type="ARBA" id="ARBA00022723"/>
    </source>
</evidence>
<evidence type="ECO:0000313" key="6">
    <source>
        <dbReference type="EMBL" id="KAK3002193.1"/>
    </source>
</evidence>
<dbReference type="PANTHER" id="PTHR34945:SF8">
    <property type="entry name" value="DOWNSTREAM TARGET OF AGL15-4"/>
    <property type="match status" value="1"/>
</dbReference>
<evidence type="ECO:0000256" key="3">
    <source>
        <dbReference type="SAM" id="MobiDB-lite"/>
    </source>
</evidence>